<dbReference type="Gene3D" id="3.30.70.270">
    <property type="match status" value="1"/>
</dbReference>
<dbReference type="InterPro" id="IPR000700">
    <property type="entry name" value="PAS-assoc_C"/>
</dbReference>
<dbReference type="PANTHER" id="PTHR45138">
    <property type="entry name" value="REGULATORY COMPONENTS OF SENSORY TRANSDUCTION SYSTEM"/>
    <property type="match status" value="1"/>
</dbReference>
<dbReference type="NCBIfam" id="TIGR00229">
    <property type="entry name" value="sensory_box"/>
    <property type="match status" value="1"/>
</dbReference>
<dbReference type="InterPro" id="IPR029787">
    <property type="entry name" value="Nucleotide_cyclase"/>
</dbReference>
<dbReference type="GO" id="GO:0043709">
    <property type="term" value="P:cell adhesion involved in single-species biofilm formation"/>
    <property type="evidence" value="ECO:0007669"/>
    <property type="project" value="TreeGrafter"/>
</dbReference>
<dbReference type="EC" id="2.7.7.65" evidence="2"/>
<dbReference type="InterPro" id="IPR000014">
    <property type="entry name" value="PAS"/>
</dbReference>
<reference evidence="9 10" key="1">
    <citation type="submission" date="2013-09" db="EMBL/GenBank/DDBJ databases">
        <title>Genome sequencing of Arenimonas malthae.</title>
        <authorList>
            <person name="Chen F."/>
            <person name="Wang G."/>
        </authorList>
    </citation>
    <scope>NUCLEOTIDE SEQUENCE [LARGE SCALE GENOMIC DNA]</scope>
    <source>
        <strain evidence="9 10">CC-JY-1</strain>
    </source>
</reference>
<dbReference type="GO" id="GO:0052621">
    <property type="term" value="F:diguanylate cyclase activity"/>
    <property type="evidence" value="ECO:0007669"/>
    <property type="project" value="UniProtKB-EC"/>
</dbReference>
<evidence type="ECO:0000256" key="1">
    <source>
        <dbReference type="ARBA" id="ARBA00001946"/>
    </source>
</evidence>
<dbReference type="GO" id="GO:1902201">
    <property type="term" value="P:negative regulation of bacterial-type flagellum-dependent cell motility"/>
    <property type="evidence" value="ECO:0007669"/>
    <property type="project" value="TreeGrafter"/>
</dbReference>
<dbReference type="InterPro" id="IPR035965">
    <property type="entry name" value="PAS-like_dom_sf"/>
</dbReference>
<evidence type="ECO:0000256" key="3">
    <source>
        <dbReference type="ARBA" id="ARBA00034247"/>
    </source>
</evidence>
<sequence>MADPDPAGPPPPANSRSPLWLGGLLFLVTLAASAWFVDQMVEFGERVEQQHGLGVVNTAAALLQPGEVAALRGQPADAGSPAHDAVRADLRSVRDANPEFRFVYLMRPLPGRSDRFVFLADAEDPDSSDYSAPGDVYEGPSYELRNVVETGRPVFSGVVQDEWGSFVSALTPVNDADGRLIAVLGIDIEQDSWLDTQARYRSFGLTIAGLVLALVALFLVGLQLQRQAAQRMARLGQRLAEQLRELEQAQEGLRLADIVVRHTSEAIMVLDPRMHVVSVNPAFERLTGRRAVDVVGQLPPTLAQEPALMSRVMAAINAGDHWEDEVWGTRPDGTRYPVSALAEVVRGEDGGIAHFVVVLHDVSAQKELEARLRELSATDGLTRIANRRAFDEALLREWERALRSGGPLSVVMADIDFFKRYNDQYGHVAGDACLQQVAAALQAGVRQGGDLVARYGGEEFVVVLPGADEAAARAVAESLRQRVQALALPHEGNPATGVVTISLGVATCAPVRGREPTALVDAADRQLYRAKAGGRNRVEAAD</sequence>
<evidence type="ECO:0000313" key="9">
    <source>
        <dbReference type="EMBL" id="KFN45445.1"/>
    </source>
</evidence>
<dbReference type="Pfam" id="PF00990">
    <property type="entry name" value="GGDEF"/>
    <property type="match status" value="1"/>
</dbReference>
<dbReference type="EMBL" id="AVCH01000182">
    <property type="protein sequence ID" value="KFN45445.1"/>
    <property type="molecule type" value="Genomic_DNA"/>
</dbReference>
<dbReference type="InterPro" id="IPR043128">
    <property type="entry name" value="Rev_trsase/Diguanyl_cyclase"/>
</dbReference>
<accession>A0A091BMB7</accession>
<feature type="domain" description="GGDEF" evidence="8">
    <location>
        <begin position="406"/>
        <end position="542"/>
    </location>
</feature>
<evidence type="ECO:0000259" key="6">
    <source>
        <dbReference type="PROSITE" id="PS50112"/>
    </source>
</evidence>
<keyword evidence="5" id="KW-0472">Membrane</keyword>
<feature type="domain" description="PAC" evidence="7">
    <location>
        <begin position="322"/>
        <end position="374"/>
    </location>
</feature>
<feature type="transmembrane region" description="Helical" evidence="5">
    <location>
        <begin position="20"/>
        <end position="37"/>
    </location>
</feature>
<dbReference type="SMART" id="SM00091">
    <property type="entry name" value="PAS"/>
    <property type="match status" value="1"/>
</dbReference>
<dbReference type="SUPFAM" id="SSF55785">
    <property type="entry name" value="PYP-like sensor domain (PAS domain)"/>
    <property type="match status" value="1"/>
</dbReference>
<evidence type="ECO:0000313" key="10">
    <source>
        <dbReference type="Proteomes" id="UP000029392"/>
    </source>
</evidence>
<dbReference type="SUPFAM" id="SSF55073">
    <property type="entry name" value="Nucleotide cyclase"/>
    <property type="match status" value="1"/>
</dbReference>
<dbReference type="CDD" id="cd18773">
    <property type="entry name" value="PDC1_HK_sensor"/>
    <property type="match status" value="1"/>
</dbReference>
<dbReference type="PANTHER" id="PTHR45138:SF9">
    <property type="entry name" value="DIGUANYLATE CYCLASE DGCM-RELATED"/>
    <property type="match status" value="1"/>
</dbReference>
<dbReference type="FunFam" id="3.30.70.270:FF:000001">
    <property type="entry name" value="Diguanylate cyclase domain protein"/>
    <property type="match status" value="1"/>
</dbReference>
<dbReference type="CDD" id="cd01949">
    <property type="entry name" value="GGDEF"/>
    <property type="match status" value="1"/>
</dbReference>
<evidence type="ECO:0000256" key="4">
    <source>
        <dbReference type="SAM" id="Coils"/>
    </source>
</evidence>
<dbReference type="GO" id="GO:0005886">
    <property type="term" value="C:plasma membrane"/>
    <property type="evidence" value="ECO:0007669"/>
    <property type="project" value="TreeGrafter"/>
</dbReference>
<dbReference type="Proteomes" id="UP000029392">
    <property type="component" value="Unassembled WGS sequence"/>
</dbReference>
<feature type="domain" description="PAS" evidence="6">
    <location>
        <begin position="259"/>
        <end position="297"/>
    </location>
</feature>
<dbReference type="RefSeq" id="WP_052385893.1">
    <property type="nucleotide sequence ID" value="NZ_AVCH01000182.1"/>
</dbReference>
<dbReference type="PROSITE" id="PS50887">
    <property type="entry name" value="GGDEF"/>
    <property type="match status" value="1"/>
</dbReference>
<comment type="cofactor">
    <cofactor evidence="1">
        <name>Mg(2+)</name>
        <dbReference type="ChEBI" id="CHEBI:18420"/>
    </cofactor>
</comment>
<dbReference type="InterPro" id="IPR000160">
    <property type="entry name" value="GGDEF_dom"/>
</dbReference>
<protein>
    <recommendedName>
        <fullName evidence="2">diguanylate cyclase</fullName>
        <ecNumber evidence="2">2.7.7.65</ecNumber>
    </recommendedName>
</protein>
<keyword evidence="5" id="KW-0812">Transmembrane</keyword>
<dbReference type="InterPro" id="IPR050469">
    <property type="entry name" value="Diguanylate_Cyclase"/>
</dbReference>
<dbReference type="CDD" id="cd00130">
    <property type="entry name" value="PAS"/>
    <property type="match status" value="1"/>
</dbReference>
<evidence type="ECO:0000256" key="5">
    <source>
        <dbReference type="SAM" id="Phobius"/>
    </source>
</evidence>
<feature type="transmembrane region" description="Helical" evidence="5">
    <location>
        <begin position="203"/>
        <end position="224"/>
    </location>
</feature>
<comment type="caution">
    <text evidence="9">The sequence shown here is derived from an EMBL/GenBank/DDBJ whole genome shotgun (WGS) entry which is preliminary data.</text>
</comment>
<dbReference type="PATRIC" id="fig|1384054.3.peg.2102"/>
<dbReference type="eggNOG" id="COG3706">
    <property type="taxonomic scope" value="Bacteria"/>
</dbReference>
<dbReference type="PROSITE" id="PS50113">
    <property type="entry name" value="PAC"/>
    <property type="match status" value="1"/>
</dbReference>
<feature type="coiled-coil region" evidence="4">
    <location>
        <begin position="229"/>
        <end position="256"/>
    </location>
</feature>
<proteinExistence type="predicted"/>
<evidence type="ECO:0000259" key="7">
    <source>
        <dbReference type="PROSITE" id="PS50113"/>
    </source>
</evidence>
<evidence type="ECO:0000259" key="8">
    <source>
        <dbReference type="PROSITE" id="PS50887"/>
    </source>
</evidence>
<evidence type="ECO:0000256" key="2">
    <source>
        <dbReference type="ARBA" id="ARBA00012528"/>
    </source>
</evidence>
<organism evidence="9 10">
    <name type="scientific">Arenimonas malthae CC-JY-1</name>
    <dbReference type="NCBI Taxonomy" id="1384054"/>
    <lineage>
        <taxon>Bacteria</taxon>
        <taxon>Pseudomonadati</taxon>
        <taxon>Pseudomonadota</taxon>
        <taxon>Gammaproteobacteria</taxon>
        <taxon>Lysobacterales</taxon>
        <taxon>Lysobacteraceae</taxon>
        <taxon>Arenimonas</taxon>
    </lineage>
</organism>
<dbReference type="PROSITE" id="PS50112">
    <property type="entry name" value="PAS"/>
    <property type="match status" value="1"/>
</dbReference>
<keyword evidence="4" id="KW-0175">Coiled coil</keyword>
<dbReference type="Gene3D" id="3.30.450.20">
    <property type="entry name" value="PAS domain"/>
    <property type="match status" value="1"/>
</dbReference>
<dbReference type="Pfam" id="PF13426">
    <property type="entry name" value="PAS_9"/>
    <property type="match status" value="1"/>
</dbReference>
<name>A0A091BMB7_9GAMM</name>
<keyword evidence="10" id="KW-1185">Reference proteome</keyword>
<dbReference type="SMART" id="SM00267">
    <property type="entry name" value="GGDEF"/>
    <property type="match status" value="1"/>
</dbReference>
<keyword evidence="5" id="KW-1133">Transmembrane helix</keyword>
<gene>
    <name evidence="9" type="ORF">N790_02220</name>
</gene>
<dbReference type="STRING" id="1384054.N790_02220"/>
<dbReference type="AlphaFoldDB" id="A0A091BMB7"/>
<comment type="catalytic activity">
    <reaction evidence="3">
        <text>2 GTP = 3',3'-c-di-GMP + 2 diphosphate</text>
        <dbReference type="Rhea" id="RHEA:24898"/>
        <dbReference type="ChEBI" id="CHEBI:33019"/>
        <dbReference type="ChEBI" id="CHEBI:37565"/>
        <dbReference type="ChEBI" id="CHEBI:58805"/>
        <dbReference type="EC" id="2.7.7.65"/>
    </reaction>
</comment>
<dbReference type="NCBIfam" id="TIGR00254">
    <property type="entry name" value="GGDEF"/>
    <property type="match status" value="1"/>
</dbReference>
<dbReference type="OrthoDB" id="9803824at2"/>